<proteinExistence type="inferred from homology"/>
<evidence type="ECO:0000256" key="15">
    <source>
        <dbReference type="RuleBase" id="RU367136"/>
    </source>
</evidence>
<dbReference type="InterPro" id="IPR001296">
    <property type="entry name" value="Glyco_trans_1"/>
</dbReference>
<dbReference type="SUPFAM" id="SSF53756">
    <property type="entry name" value="UDP-Glycosyltransferase/glycogen phosphorylase"/>
    <property type="match status" value="1"/>
</dbReference>
<keyword evidence="12 15" id="KW-0472">Membrane</keyword>
<keyword evidence="10 15" id="KW-0256">Endoplasmic reticulum</keyword>
<protein>
    <recommendedName>
        <fullName evidence="6 15">Alpha-1,3/1,6-mannosyltransferase ALG2</fullName>
        <ecNumber evidence="5 15">2.4.1.132</ecNumber>
        <ecNumber evidence="4 15">2.4.1.257</ecNumber>
    </recommendedName>
    <alternativeName>
        <fullName evidence="15">GDP-Man:Man(1)GlcNAc(2)-PP-Dol alpha-1,3-mannosyltransferase</fullName>
    </alternativeName>
</protein>
<evidence type="ECO:0000256" key="13">
    <source>
        <dbReference type="ARBA" id="ARBA00045103"/>
    </source>
</evidence>
<evidence type="ECO:0000256" key="1">
    <source>
        <dbReference type="ARBA" id="ARBA00003142"/>
    </source>
</evidence>
<reference evidence="18 19" key="1">
    <citation type="journal article" date="2016" name="Proc. Natl. Acad. Sci. U.S.A.">
        <title>Comparative genomics of biotechnologically important yeasts.</title>
        <authorList>
            <person name="Riley R."/>
            <person name="Haridas S."/>
            <person name="Wolfe K.H."/>
            <person name="Lopes M.R."/>
            <person name="Hittinger C.T."/>
            <person name="Goeker M."/>
            <person name="Salamov A.A."/>
            <person name="Wisecaver J.H."/>
            <person name="Long T.M."/>
            <person name="Calvey C.H."/>
            <person name="Aerts A.L."/>
            <person name="Barry K.W."/>
            <person name="Choi C."/>
            <person name="Clum A."/>
            <person name="Coughlan A.Y."/>
            <person name="Deshpande S."/>
            <person name="Douglass A.P."/>
            <person name="Hanson S.J."/>
            <person name="Klenk H.-P."/>
            <person name="LaButti K.M."/>
            <person name="Lapidus A."/>
            <person name="Lindquist E.A."/>
            <person name="Lipzen A.M."/>
            <person name="Meier-Kolthoff J.P."/>
            <person name="Ohm R.A."/>
            <person name="Otillar R.P."/>
            <person name="Pangilinan J.L."/>
            <person name="Peng Y."/>
            <person name="Rokas A."/>
            <person name="Rosa C.A."/>
            <person name="Scheuner C."/>
            <person name="Sibirny A.A."/>
            <person name="Slot J.C."/>
            <person name="Stielow J.B."/>
            <person name="Sun H."/>
            <person name="Kurtzman C.P."/>
            <person name="Blackwell M."/>
            <person name="Grigoriev I.V."/>
            <person name="Jeffries T.W."/>
        </authorList>
    </citation>
    <scope>NUCLEOTIDE SEQUENCE [LARGE SCALE GENOMIC DNA]</scope>
    <source>
        <strain evidence="18 19">DSM 6958</strain>
    </source>
</reference>
<gene>
    <name evidence="18" type="ORF">NADFUDRAFT_49128</name>
</gene>
<dbReference type="Pfam" id="PF00534">
    <property type="entry name" value="Glycos_transf_1"/>
    <property type="match status" value="1"/>
</dbReference>
<evidence type="ECO:0000259" key="16">
    <source>
        <dbReference type="Pfam" id="PF00534"/>
    </source>
</evidence>
<keyword evidence="9 15" id="KW-0812">Transmembrane</keyword>
<keyword evidence="8 15" id="KW-0808">Transferase</keyword>
<comment type="subcellular location">
    <subcellularLocation>
        <location evidence="2 15">Endoplasmic reticulum membrane</location>
    </subcellularLocation>
</comment>
<evidence type="ECO:0000256" key="3">
    <source>
        <dbReference type="ARBA" id="ARBA00004922"/>
    </source>
</evidence>
<dbReference type="PANTHER" id="PTHR45918">
    <property type="entry name" value="ALPHA-1,3/1,6-MANNOSYLTRANSFERASE ALG2"/>
    <property type="match status" value="1"/>
</dbReference>
<evidence type="ECO:0000256" key="14">
    <source>
        <dbReference type="ARBA" id="ARBA00045104"/>
    </source>
</evidence>
<dbReference type="AlphaFoldDB" id="A0A1E3PSU5"/>
<dbReference type="Proteomes" id="UP000095009">
    <property type="component" value="Unassembled WGS sequence"/>
</dbReference>
<evidence type="ECO:0000256" key="6">
    <source>
        <dbReference type="ARBA" id="ARBA00019218"/>
    </source>
</evidence>
<evidence type="ECO:0000256" key="12">
    <source>
        <dbReference type="ARBA" id="ARBA00023136"/>
    </source>
</evidence>
<dbReference type="STRING" id="857566.A0A1E3PSU5"/>
<comment type="pathway">
    <text evidence="3 15">Protein modification; protein glycosylation.</text>
</comment>
<dbReference type="CDD" id="cd03805">
    <property type="entry name" value="GT4_ALG2-like"/>
    <property type="match status" value="1"/>
</dbReference>
<comment type="catalytic activity">
    <reaction evidence="13 15">
        <text>a beta-D-Man-(1-&gt;4)-beta-D-GlcNAc-(1-&gt;4)-alpha-D-GlcNAc-diphospho-di-trans,poly-cis-dolichol + GDP-alpha-D-mannose = an alpha-D-Man-(1-&gt;3)-beta-D-Man-(1-&gt;4)-beta-D-GlcNAc-(1-&gt;4)-alpha-D-GlcNAc-diphospho-di-trans,poly-cis-dolichol + GDP + H(+)</text>
        <dbReference type="Rhea" id="RHEA:29515"/>
        <dbReference type="Rhea" id="RHEA-COMP:19511"/>
        <dbReference type="Rhea" id="RHEA-COMP:19513"/>
        <dbReference type="ChEBI" id="CHEBI:15378"/>
        <dbReference type="ChEBI" id="CHEBI:57527"/>
        <dbReference type="ChEBI" id="CHEBI:58189"/>
        <dbReference type="ChEBI" id="CHEBI:58472"/>
        <dbReference type="ChEBI" id="CHEBI:132510"/>
        <dbReference type="EC" id="2.4.1.132"/>
    </reaction>
    <physiologicalReaction direction="left-to-right" evidence="13 15">
        <dbReference type="Rhea" id="RHEA:29516"/>
    </physiologicalReaction>
</comment>
<dbReference type="Gene3D" id="3.40.50.2000">
    <property type="entry name" value="Glycogen Phosphorylase B"/>
    <property type="match status" value="2"/>
</dbReference>
<evidence type="ECO:0000256" key="8">
    <source>
        <dbReference type="ARBA" id="ARBA00022679"/>
    </source>
</evidence>
<dbReference type="EC" id="2.4.1.132" evidence="5 15"/>
<keyword evidence="11 15" id="KW-1133">Transmembrane helix</keyword>
<feature type="domain" description="Glycosyl transferase family 1" evidence="16">
    <location>
        <begin position="204"/>
        <end position="400"/>
    </location>
</feature>
<evidence type="ECO:0000256" key="2">
    <source>
        <dbReference type="ARBA" id="ARBA00004586"/>
    </source>
</evidence>
<organism evidence="18 19">
    <name type="scientific">Nadsonia fulvescens var. elongata DSM 6958</name>
    <dbReference type="NCBI Taxonomy" id="857566"/>
    <lineage>
        <taxon>Eukaryota</taxon>
        <taxon>Fungi</taxon>
        <taxon>Dikarya</taxon>
        <taxon>Ascomycota</taxon>
        <taxon>Saccharomycotina</taxon>
        <taxon>Dipodascomycetes</taxon>
        <taxon>Dipodascales</taxon>
        <taxon>Dipodascales incertae sedis</taxon>
        <taxon>Nadsonia</taxon>
    </lineage>
</organism>
<feature type="transmembrane region" description="Helical" evidence="15">
    <location>
        <begin position="431"/>
        <end position="452"/>
    </location>
</feature>
<dbReference type="GO" id="GO:0004378">
    <property type="term" value="F:GDP-Man:Man(1)GlcNAc(2)-PP-Dol alpha-1,3-mannosyltransferase activity"/>
    <property type="evidence" value="ECO:0007669"/>
    <property type="project" value="UniProtKB-UniRule"/>
</dbReference>
<dbReference type="UniPathway" id="UPA00378"/>
<evidence type="ECO:0000259" key="17">
    <source>
        <dbReference type="Pfam" id="PF13439"/>
    </source>
</evidence>
<dbReference type="GO" id="GO:0102704">
    <property type="term" value="F:GDP-Man:Man(2)GlcNAc(2)-PP-Dol alpha-1,6-mannosyltransferase activity"/>
    <property type="evidence" value="ECO:0007669"/>
    <property type="project" value="UniProtKB-UniRule"/>
</dbReference>
<sequence length="457" mass="51760">MKIAFIHPDLGIGGAERLVIDAAVGLQARGHEVTIYTSHFDPNHCFDEARDGTLKVVTGGNTIIPPNLCGRFSILCAILRQIHLTFQIIASGEGASFDAFVVDQLSACIPFIRHGLNGRILFYCHHPDLLLSKRDSLIKKVYRIPFDWFETYTTSLSDLIVVNSKYTRTIFHETFKRIMTVQDPEVVYPCVDVNTDQKPVDTRITQLFGSYKVILSINRFERTKNIDLALESFSLLKNESNFSELKLVISGGYDNRVIENVQYLAELMKKCEDLKLSCHKLIINDDNDLITELNTKLSSTSVIFIPSIPNAAKNSLLKIATLLTYTPSFEHFGIVPLEAMMWETPVLAINNGGPLETVIEGETGWLRPEDAHTWAEIIKLVAFEIKLEKLREMGQYARKQVETLFSKQKMASDLETKLNRALVIDRVSIKWFNRLLSLIPVLLFMAVFFILFSNPAK</sequence>
<dbReference type="InterPro" id="IPR027054">
    <property type="entry name" value="ALG2"/>
</dbReference>
<evidence type="ECO:0000313" key="19">
    <source>
        <dbReference type="Proteomes" id="UP000095009"/>
    </source>
</evidence>
<keyword evidence="7 15" id="KW-0328">Glycosyltransferase</keyword>
<dbReference type="Pfam" id="PF13439">
    <property type="entry name" value="Glyco_transf_4"/>
    <property type="match status" value="1"/>
</dbReference>
<evidence type="ECO:0000313" key="18">
    <source>
        <dbReference type="EMBL" id="ODQ68489.1"/>
    </source>
</evidence>
<comment type="similarity">
    <text evidence="15">Belongs to the glycosyltransferase group 1 family.</text>
</comment>
<keyword evidence="19" id="KW-1185">Reference proteome</keyword>
<dbReference type="EMBL" id="KV454406">
    <property type="protein sequence ID" value="ODQ68489.1"/>
    <property type="molecule type" value="Genomic_DNA"/>
</dbReference>
<dbReference type="InterPro" id="IPR028098">
    <property type="entry name" value="Glyco_trans_4-like_N"/>
</dbReference>
<feature type="domain" description="Glycosyltransferase subfamily 4-like N-terminal" evidence="17">
    <location>
        <begin position="12"/>
        <end position="194"/>
    </location>
</feature>
<evidence type="ECO:0000256" key="11">
    <source>
        <dbReference type="ARBA" id="ARBA00022989"/>
    </source>
</evidence>
<comment type="catalytic activity">
    <reaction evidence="14 15">
        <text>an alpha-D-Man-(1-&gt;3)-beta-D-Man-(1-&gt;4)-beta-D-GlcNAc-(1-&gt;4)-alpha-D-GlcNAc-diphospho-di-trans,poly-cis-dolichol + GDP-alpha-D-mannose = an alpha-D-Man-(1-&gt;3)-[alpha-D-Man-(1-&gt;6)]-beta-D-Man-(1-&gt;4)-beta-D-GlcNAc-(1-&gt;4)-alpha-D-GlcNAc-diphospho-di-trans,poly-cis-dolichol + GDP + H(+)</text>
        <dbReference type="Rhea" id="RHEA:29519"/>
        <dbReference type="Rhea" id="RHEA-COMP:19513"/>
        <dbReference type="Rhea" id="RHEA-COMP:19515"/>
        <dbReference type="ChEBI" id="CHEBI:15378"/>
        <dbReference type="ChEBI" id="CHEBI:57527"/>
        <dbReference type="ChEBI" id="CHEBI:58189"/>
        <dbReference type="ChEBI" id="CHEBI:132510"/>
        <dbReference type="ChEBI" id="CHEBI:132511"/>
        <dbReference type="EC" id="2.4.1.257"/>
    </reaction>
    <physiologicalReaction direction="left-to-right" evidence="14 15">
        <dbReference type="Rhea" id="RHEA:29520"/>
    </physiologicalReaction>
</comment>
<accession>A0A1E3PSU5</accession>
<evidence type="ECO:0000256" key="4">
    <source>
        <dbReference type="ARBA" id="ARBA00011969"/>
    </source>
</evidence>
<name>A0A1E3PSU5_9ASCO</name>
<dbReference type="PANTHER" id="PTHR45918:SF1">
    <property type="entry name" value="ALPHA-1,3_1,6-MANNOSYLTRANSFERASE ALG2"/>
    <property type="match status" value="1"/>
</dbReference>
<evidence type="ECO:0000256" key="9">
    <source>
        <dbReference type="ARBA" id="ARBA00022692"/>
    </source>
</evidence>
<evidence type="ECO:0000256" key="5">
    <source>
        <dbReference type="ARBA" id="ARBA00012649"/>
    </source>
</evidence>
<dbReference type="OrthoDB" id="448893at2759"/>
<evidence type="ECO:0000256" key="7">
    <source>
        <dbReference type="ARBA" id="ARBA00022676"/>
    </source>
</evidence>
<dbReference type="GO" id="GO:0005789">
    <property type="term" value="C:endoplasmic reticulum membrane"/>
    <property type="evidence" value="ECO:0007669"/>
    <property type="project" value="UniProtKB-SubCell"/>
</dbReference>
<comment type="function">
    <text evidence="1 15">Mannosylates Man(2)GlcNAc(2)-dolichol diphosphate and Man(1)GlcNAc(2)-dolichol diphosphate to form Man(3)GlcNAc(2)-dolichol diphosphate.</text>
</comment>
<evidence type="ECO:0000256" key="10">
    <source>
        <dbReference type="ARBA" id="ARBA00022824"/>
    </source>
</evidence>
<dbReference type="EC" id="2.4.1.257" evidence="4 15"/>